<comment type="caution">
    <text evidence="1">The sequence shown here is derived from an EMBL/GenBank/DDBJ whole genome shotgun (WGS) entry which is preliminary data.</text>
</comment>
<organism evidence="1 2">
    <name type="scientific">Ruminococcus bromii</name>
    <dbReference type="NCBI Taxonomy" id="40518"/>
    <lineage>
        <taxon>Bacteria</taxon>
        <taxon>Bacillati</taxon>
        <taxon>Bacillota</taxon>
        <taxon>Clostridia</taxon>
        <taxon>Eubacteriales</taxon>
        <taxon>Oscillospiraceae</taxon>
        <taxon>Ruminococcus</taxon>
    </lineage>
</organism>
<dbReference type="AlphaFoldDB" id="A0A2N0UYL2"/>
<dbReference type="EMBL" id="NNSR01000035">
    <property type="protein sequence ID" value="PKD32060.1"/>
    <property type="molecule type" value="Genomic_DNA"/>
</dbReference>
<accession>A0A2N0UYL2</accession>
<proteinExistence type="predicted"/>
<reference evidence="1" key="1">
    <citation type="journal article" date="2018" name="Environ. Microbiol.">
        <title>Sporulation capability and amylosome conservation among diverse human colonic and rumen isolates of the keystone starch-degrader Ruminococcus bromii.</title>
        <authorList>
            <person name="Mukhopadhya I."/>
            <person name="Morais S."/>
            <person name="Laverde-Gomez J."/>
            <person name="Sheridan P.O."/>
            <person name="Walker A.W."/>
            <person name="Kelly W."/>
            <person name="Klieve A.V."/>
            <person name="Ouwerkerk D."/>
            <person name="Duncan S.H."/>
            <person name="Louis P."/>
            <person name="Koropatkin N."/>
            <person name="Cockburn D."/>
            <person name="Kibler R."/>
            <person name="Cooper P.J."/>
            <person name="Sandoval C."/>
            <person name="Crost E."/>
            <person name="Juge N."/>
            <person name="Bayer E.A."/>
            <person name="Flint H.J."/>
        </authorList>
    </citation>
    <scope>NUCLEOTIDE SEQUENCE [LARGE SCALE GENOMIC DNA]</scope>
    <source>
        <strain evidence="1">ATCC 27255</strain>
    </source>
</reference>
<keyword evidence="2" id="KW-1185">Reference proteome</keyword>
<name>A0A2N0UYL2_9FIRM</name>
<evidence type="ECO:0000313" key="1">
    <source>
        <dbReference type="EMBL" id="PKD32060.1"/>
    </source>
</evidence>
<protein>
    <submittedName>
        <fullName evidence="1">Uncharacterized protein</fullName>
    </submittedName>
</protein>
<evidence type="ECO:0000313" key="2">
    <source>
        <dbReference type="Proteomes" id="UP000233425"/>
    </source>
</evidence>
<sequence length="217" mass="23554">MDANTFAYCGNNPVLNVDPLGACKVPNYTSAGTYIGHTWKIKESVPGVPGFCNVCKGYGSNAPSNTSHSFVISSYTTPSTKKQDYNTWNKVADSFGAIFCSLEVDADFGVGFGVNVTDVFSIEAVGKHALLNVHFDEQGFSFSETDSVEVSAGVCGWDLFGVQDTKYYEIGSDNEYENYGSSHKLGFSIGGYFGFGGSVGFGWNLDYIYNRFCEIWG</sequence>
<gene>
    <name evidence="1" type="ORF">RBATCC27255_00648</name>
</gene>
<dbReference type="Proteomes" id="UP000233425">
    <property type="component" value="Unassembled WGS sequence"/>
</dbReference>